<dbReference type="InterPro" id="IPR037523">
    <property type="entry name" value="VOC_core"/>
</dbReference>
<proteinExistence type="predicted"/>
<dbReference type="CDD" id="cd06587">
    <property type="entry name" value="VOC"/>
    <property type="match status" value="1"/>
</dbReference>
<dbReference type="InterPro" id="IPR004360">
    <property type="entry name" value="Glyas_Fos-R_dOase_dom"/>
</dbReference>
<dbReference type="Gene3D" id="3.10.180.10">
    <property type="entry name" value="2,3-Dihydroxybiphenyl 1,2-Dioxygenase, domain 1"/>
    <property type="match status" value="1"/>
</dbReference>
<dbReference type="PATRIC" id="fig|305.92.peg.4445"/>
<evidence type="ECO:0000313" key="2">
    <source>
        <dbReference type="EMBL" id="AYA48884.1"/>
    </source>
</evidence>
<dbReference type="Pfam" id="PF00903">
    <property type="entry name" value="Glyoxalase"/>
    <property type="match status" value="1"/>
</dbReference>
<organism evidence="3">
    <name type="scientific">Ralstonia solanacearum</name>
    <name type="common">Pseudomonas solanacearum</name>
    <dbReference type="NCBI Taxonomy" id="305"/>
    <lineage>
        <taxon>Bacteria</taxon>
        <taxon>Pseudomonadati</taxon>
        <taxon>Pseudomonadota</taxon>
        <taxon>Betaproteobacteria</taxon>
        <taxon>Burkholderiales</taxon>
        <taxon>Burkholderiaceae</taxon>
        <taxon>Ralstonia</taxon>
        <taxon>Ralstonia solanacearum species complex</taxon>
    </lineage>
</organism>
<dbReference type="EMBL" id="CP025742">
    <property type="protein sequence ID" value="AYA48884.1"/>
    <property type="molecule type" value="Genomic_DNA"/>
</dbReference>
<evidence type="ECO:0000313" key="3">
    <source>
        <dbReference type="EMBL" id="CUV20351.1"/>
    </source>
</evidence>
<reference evidence="2" key="2">
    <citation type="submission" date="2018-01" db="EMBL/GenBank/DDBJ databases">
        <title>Ralstonia pseudosolanacearum P824 infects blueberry.</title>
        <authorList>
            <person name="Bocsanczy A.M."/>
            <person name="Norman D.J."/>
        </authorList>
    </citation>
    <scope>NUCLEOTIDE SEQUENCE</scope>
    <source>
        <strain evidence="2">P824</strain>
    </source>
</reference>
<gene>
    <name evidence="3" type="ORF">PSS4_v1_1430034</name>
    <name evidence="2" type="ORF">RSP824_20975</name>
</gene>
<feature type="domain" description="VOC" evidence="1">
    <location>
        <begin position="4"/>
        <end position="135"/>
    </location>
</feature>
<dbReference type="PANTHER" id="PTHR36113">
    <property type="entry name" value="LYASE, PUTATIVE-RELATED-RELATED"/>
    <property type="match status" value="1"/>
</dbReference>
<dbReference type="AlphaFoldDB" id="A0A0K1ZS01"/>
<dbReference type="SUPFAM" id="SSF54593">
    <property type="entry name" value="Glyoxalase/Bleomycin resistance protein/Dihydroxybiphenyl dioxygenase"/>
    <property type="match status" value="1"/>
</dbReference>
<name>A0A0K1ZS01_RALSL</name>
<dbReference type="PANTHER" id="PTHR36113:SF3">
    <property type="entry name" value="SLL5075 PROTEIN"/>
    <property type="match status" value="1"/>
</dbReference>
<evidence type="ECO:0000313" key="4">
    <source>
        <dbReference type="Proteomes" id="UP000262427"/>
    </source>
</evidence>
<dbReference type="PROSITE" id="PS51819">
    <property type="entry name" value="VOC"/>
    <property type="match status" value="1"/>
</dbReference>
<dbReference type="GO" id="GO:0016829">
    <property type="term" value="F:lyase activity"/>
    <property type="evidence" value="ECO:0007669"/>
    <property type="project" value="UniProtKB-KW"/>
</dbReference>
<dbReference type="InterPro" id="IPR029068">
    <property type="entry name" value="Glyas_Bleomycin-R_OHBP_Dase"/>
</dbReference>
<dbReference type="EMBL" id="LN899821">
    <property type="protein sequence ID" value="CUV20351.1"/>
    <property type="molecule type" value="Genomic_DNA"/>
</dbReference>
<protein>
    <submittedName>
        <fullName evidence="3">Putative lactoylglutathione lyase and related lyases protein</fullName>
    </submittedName>
    <submittedName>
        <fullName evidence="2">VOC family protein</fullName>
    </submittedName>
</protein>
<reference evidence="3" key="1">
    <citation type="submission" date="2015-10" db="EMBL/GenBank/DDBJ databases">
        <authorList>
            <person name="Gilbert D.G."/>
        </authorList>
    </citation>
    <scope>NUCLEOTIDE SEQUENCE</scope>
    <source>
        <strain evidence="3">Phyl III-seqv23</strain>
    </source>
</reference>
<accession>A0A0K1ZS01</accession>
<dbReference type="Proteomes" id="UP000262427">
    <property type="component" value="Chromosome MP"/>
</dbReference>
<keyword evidence="3" id="KW-0456">Lyase</keyword>
<evidence type="ECO:0000259" key="1">
    <source>
        <dbReference type="PROSITE" id="PS51819"/>
    </source>
</evidence>
<dbReference type="InterPro" id="IPR051332">
    <property type="entry name" value="Fosfomycin_Res_Enzymes"/>
</dbReference>
<reference evidence="4" key="3">
    <citation type="submission" date="2018-01" db="EMBL/GenBank/DDBJ databases">
        <title>Raltonia solanacearum P824 infects blueberry.</title>
        <authorList>
            <person name="Bocsanczy A.M."/>
            <person name="Norman D.J."/>
        </authorList>
    </citation>
    <scope>NUCLEOTIDE SEQUENCE [LARGE SCALE GENOMIC DNA]</scope>
    <source>
        <strain evidence="4">P824</strain>
    </source>
</reference>
<sequence length="180" mass="20033">MLKKLHHVAYRCRDAAETVDFYTRGIGLKFAATMINHVPSTGLKAVNNNVFFEMEDGSYICFFEILGSKEPVVPVENDWAQHLALEVRDEARAEEISARLRALGVDVAGPVVHGELARSWYFNDPSGHRMELIVKPEVPATAIWDNFSASAYDDLAKWVEMKKGAGAHADCQPGPMSQQQ</sequence>